<dbReference type="GO" id="GO:0007062">
    <property type="term" value="P:sister chromatid cohesion"/>
    <property type="evidence" value="ECO:0007669"/>
    <property type="project" value="InterPro"/>
</dbReference>
<feature type="region of interest" description="Disordered" evidence="7">
    <location>
        <begin position="982"/>
        <end position="1003"/>
    </location>
</feature>
<dbReference type="PANTHER" id="PTHR43977">
    <property type="entry name" value="STRUCTURAL MAINTENANCE OF CHROMOSOMES PROTEIN 3"/>
    <property type="match status" value="1"/>
</dbReference>
<dbReference type="Gene3D" id="3.40.50.300">
    <property type="entry name" value="P-loop containing nucleotide triphosphate hydrolases"/>
    <property type="match status" value="2"/>
</dbReference>
<dbReference type="SUPFAM" id="SSF57997">
    <property type="entry name" value="Tropomyosin"/>
    <property type="match status" value="2"/>
</dbReference>
<keyword evidence="5 6" id="KW-0238">DNA-binding</keyword>
<dbReference type="EMBL" id="CP001998">
    <property type="protein sequence ID" value="ADE55370.1"/>
    <property type="molecule type" value="Genomic_DNA"/>
</dbReference>
<evidence type="ECO:0000313" key="11">
    <source>
        <dbReference type="Proteomes" id="UP000000925"/>
    </source>
</evidence>
<dbReference type="GO" id="GO:0007059">
    <property type="term" value="P:chromosome segregation"/>
    <property type="evidence" value="ECO:0007669"/>
    <property type="project" value="UniProtKB-UniRule"/>
</dbReference>
<dbReference type="HOGENOM" id="CLU_001042_2_2_0"/>
<dbReference type="GO" id="GO:0030261">
    <property type="term" value="P:chromosome condensation"/>
    <property type="evidence" value="ECO:0007669"/>
    <property type="project" value="InterPro"/>
</dbReference>
<evidence type="ECO:0000256" key="7">
    <source>
        <dbReference type="SAM" id="MobiDB-lite"/>
    </source>
</evidence>
<evidence type="ECO:0000256" key="3">
    <source>
        <dbReference type="ARBA" id="ARBA00022840"/>
    </source>
</evidence>
<gene>
    <name evidence="6" type="primary">smc</name>
    <name evidence="10" type="ordered locus">Caka_2353</name>
</gene>
<comment type="domain">
    <text evidence="6">Contains large globular domains required for ATP hydrolysis at each terminus and a third globular domain forming a flexible hinge near the middle of the molecule. These domains are separated by coiled-coil structures.</text>
</comment>
<feature type="domain" description="RecF/RecN/SMC N-terminal" evidence="8">
    <location>
        <begin position="2"/>
        <end position="1216"/>
    </location>
</feature>
<keyword evidence="1 6" id="KW-0963">Cytoplasm</keyword>
<keyword evidence="11" id="KW-1185">Reference proteome</keyword>
<name>D5EMY0_CORAD</name>
<evidence type="ECO:0000256" key="5">
    <source>
        <dbReference type="ARBA" id="ARBA00023125"/>
    </source>
</evidence>
<dbReference type="Pfam" id="PF06470">
    <property type="entry name" value="SMC_hinge"/>
    <property type="match status" value="1"/>
</dbReference>
<evidence type="ECO:0000256" key="2">
    <source>
        <dbReference type="ARBA" id="ARBA00022741"/>
    </source>
</evidence>
<dbReference type="AlphaFoldDB" id="D5EMY0"/>
<dbReference type="InterPro" id="IPR027417">
    <property type="entry name" value="P-loop_NTPase"/>
</dbReference>
<keyword evidence="4 6" id="KW-0175">Coiled coil</keyword>
<sequence length="1241" mass="139113">MYLKEIVISGFKSFADRTRLDLRRGVTAVVGPNGCGKSNIVDAIRWVLGEQSAKALRGASMQDVIFEGTDKRKGLPYCEVALTFTDCEAELGTAFNEVEISRRVTREGGSDYYINGKVSRLKDIQRLFANTGVGRVSYSFMLQGQIDQILSTNPAERRTIFEEAAGITLYKAQRKEALNKLSLVDANLARVTDVIEEVGRQIGSLKRQASKALRYQRIKHRLSHLDLAFNAYRHQNLSESIDKVAKRANEIRKDLDAHTEALDADEESLAVKKLARTELFEKMQDLQQRVYNLRSEKENADNQSEFAGIRSKDLEGRIAEYQGEIDDLEAQKDALAEKAESEAESKQMQLDVVDDSDRIFQDRSSELVRAQEQLGEMEAQLQRRKQEVLQAENRISRARSNCTTLEVELKTYQVKHASLSETILGLNEELEVLERDLGEIQRTLSKRRQEQEGAESAVEASREESKAILNQFRALQERIQEQDRGIARKTAQLNVLEGLQAKFEGFGEGAKAILGNKLEDVVAKDSVSIISKELKVQPAYTKAIETLLGPAMEALFVGKSDKALNVIGKLNSDQLGRACLQIDIDAAVGTPKVKLPESVVPAASVVNVRDDSLFEPAQRLLSGCYFAEDLAGFIDFWKSNLDFNFLLVATKQGEIIDCRGLIHGGTASGKKSSSVLEREAEIRTLRSEIDAERRDLNALREEATALDERRDAAEATVEEQRQRATSLANEVSSLVTEERGQNQKIEHNGRSRAQSEDELAKLDARHGDSVQALDQATEELAAAEQGLADERQTGSDLEDAIAHAREIRDQKREALSDVRLELAEKKQRLESMDRALGEVQRQTASLQERILRRNQEVDTLNEQIQKLRQSAGAEAEKSAELEKTLQVATDELEKDRTELKGMDEQIAEVDGTLTGRRNQSRTMDQELTKLEVRLAEERSQIGFIQTAAQDEYQMDLGGINWKAELWEADLEFEKRVNLDEMDDPDKIAAQPKHERRDPTDEELAEMDATDWTEVEREVHELKGRISNMGPVNLDAISEYADLKERHDFLKNQSEDLWNSKNALIKTIDEINETSQSLFRQTFDQVRENFAFTYGKISGGGDSDLKLIDSEDPLESGIEIIARPPGTRLKSVTLLSGGQRTMAAVALLFAIYMVKPSPFCVLDEIDAALDDANIGRFCDTLHGFTDKSQFLIITHNKRTISNADTVFGVTMPEKGVSTLISMRFNKETNSPELAASESQQPF</sequence>
<feature type="domain" description="SMC hinge" evidence="9">
    <location>
        <begin position="529"/>
        <end position="631"/>
    </location>
</feature>
<evidence type="ECO:0000256" key="4">
    <source>
        <dbReference type="ARBA" id="ARBA00023054"/>
    </source>
</evidence>
<feature type="compositionally biased region" description="Basic and acidic residues" evidence="7">
    <location>
        <begin position="707"/>
        <end position="722"/>
    </location>
</feature>
<dbReference type="InterPro" id="IPR036277">
    <property type="entry name" value="SMC_hinge_sf"/>
</dbReference>
<dbReference type="SUPFAM" id="SSF75553">
    <property type="entry name" value="Smc hinge domain"/>
    <property type="match status" value="1"/>
</dbReference>
<dbReference type="Gene3D" id="1.10.287.1490">
    <property type="match status" value="1"/>
</dbReference>
<evidence type="ECO:0000259" key="9">
    <source>
        <dbReference type="Pfam" id="PF06470"/>
    </source>
</evidence>
<dbReference type="OrthoDB" id="9808768at2"/>
<protein>
    <recommendedName>
        <fullName evidence="6">Chromosome partition protein Smc</fullName>
    </recommendedName>
</protein>
<feature type="compositionally biased region" description="Basic and acidic residues" evidence="7">
    <location>
        <begin position="736"/>
        <end position="765"/>
    </location>
</feature>
<organism evidence="10 11">
    <name type="scientific">Coraliomargarita akajimensis (strain DSM 45221 / IAM 15411 / JCM 23193 / KCTC 12865 / 04OKA010-24)</name>
    <dbReference type="NCBI Taxonomy" id="583355"/>
    <lineage>
        <taxon>Bacteria</taxon>
        <taxon>Pseudomonadati</taxon>
        <taxon>Verrucomicrobiota</taxon>
        <taxon>Opitutia</taxon>
        <taxon>Puniceicoccales</taxon>
        <taxon>Coraliomargaritaceae</taxon>
        <taxon>Coraliomargarita</taxon>
    </lineage>
</organism>
<comment type="similarity">
    <text evidence="6">Belongs to the SMC family.</text>
</comment>
<dbReference type="eggNOG" id="COG1196">
    <property type="taxonomic scope" value="Bacteria"/>
</dbReference>
<feature type="coiled-coil region" evidence="6">
    <location>
        <begin position="234"/>
        <end position="478"/>
    </location>
</feature>
<dbReference type="InterPro" id="IPR003395">
    <property type="entry name" value="RecF/RecN/SMC_N"/>
</dbReference>
<dbReference type="GO" id="GO:0016887">
    <property type="term" value="F:ATP hydrolysis activity"/>
    <property type="evidence" value="ECO:0007669"/>
    <property type="project" value="InterPro"/>
</dbReference>
<dbReference type="NCBIfam" id="TIGR02168">
    <property type="entry name" value="SMC_prok_B"/>
    <property type="match status" value="1"/>
</dbReference>
<comment type="subunit">
    <text evidence="6">Homodimer.</text>
</comment>
<dbReference type="Pfam" id="PF02463">
    <property type="entry name" value="SMC_N"/>
    <property type="match status" value="1"/>
</dbReference>
<dbReference type="GO" id="GO:0005737">
    <property type="term" value="C:cytoplasm"/>
    <property type="evidence" value="ECO:0007669"/>
    <property type="project" value="UniProtKB-SubCell"/>
</dbReference>
<dbReference type="InterPro" id="IPR010935">
    <property type="entry name" value="SMC_hinge"/>
</dbReference>
<feature type="region of interest" description="Disordered" evidence="7">
    <location>
        <begin position="707"/>
        <end position="765"/>
    </location>
</feature>
<dbReference type="InterPro" id="IPR011890">
    <property type="entry name" value="SMC_prok"/>
</dbReference>
<accession>D5EMY0</accession>
<dbReference type="KEGG" id="caa:Caka_2353"/>
<comment type="function">
    <text evidence="6">Required for chromosome condensation and partitioning.</text>
</comment>
<dbReference type="SUPFAM" id="SSF52540">
    <property type="entry name" value="P-loop containing nucleoside triphosphate hydrolases"/>
    <property type="match status" value="1"/>
</dbReference>
<feature type="coiled-coil region" evidence="6">
    <location>
        <begin position="773"/>
        <end position="940"/>
    </location>
</feature>
<dbReference type="GO" id="GO:0003677">
    <property type="term" value="F:DNA binding"/>
    <property type="evidence" value="ECO:0007669"/>
    <property type="project" value="UniProtKB-UniRule"/>
</dbReference>
<evidence type="ECO:0000256" key="6">
    <source>
        <dbReference type="HAMAP-Rule" id="MF_01894"/>
    </source>
</evidence>
<keyword evidence="2 6" id="KW-0547">Nucleotide-binding</keyword>
<feature type="binding site" evidence="6">
    <location>
        <begin position="32"/>
        <end position="39"/>
    </location>
    <ligand>
        <name>ATP</name>
        <dbReference type="ChEBI" id="CHEBI:30616"/>
    </ligand>
</feature>
<reference evidence="10 11" key="1">
    <citation type="journal article" date="2010" name="Stand. Genomic Sci.">
        <title>Complete genome sequence of Coraliomargarita akajimensis type strain (04OKA010-24).</title>
        <authorList>
            <person name="Mavromatis K."/>
            <person name="Abt B."/>
            <person name="Brambilla E."/>
            <person name="Lapidus A."/>
            <person name="Copeland A."/>
            <person name="Deshpande S."/>
            <person name="Nolan M."/>
            <person name="Lucas S."/>
            <person name="Tice H."/>
            <person name="Cheng J.F."/>
            <person name="Han C."/>
            <person name="Detter J.C."/>
            <person name="Woyke T."/>
            <person name="Goodwin L."/>
            <person name="Pitluck S."/>
            <person name="Held B."/>
            <person name="Brettin T."/>
            <person name="Tapia R."/>
            <person name="Ivanova N."/>
            <person name="Mikhailova N."/>
            <person name="Pati A."/>
            <person name="Liolios K."/>
            <person name="Chen A."/>
            <person name="Palaniappan K."/>
            <person name="Land M."/>
            <person name="Hauser L."/>
            <person name="Chang Y.J."/>
            <person name="Jeffries C.D."/>
            <person name="Rohde M."/>
            <person name="Goker M."/>
            <person name="Bristow J."/>
            <person name="Eisen J.A."/>
            <person name="Markowitz V."/>
            <person name="Hugenholtz P."/>
            <person name="Klenk H.P."/>
            <person name="Kyrpides N.C."/>
        </authorList>
    </citation>
    <scope>NUCLEOTIDE SEQUENCE [LARGE SCALE GENOMIC DNA]</scope>
    <source>
        <strain evidence="11">DSM 45221 / IAM 15411 / JCM 23193 / KCTC 12865</strain>
    </source>
</reference>
<proteinExistence type="inferred from homology"/>
<dbReference type="PIRSF" id="PIRSF005719">
    <property type="entry name" value="SMC"/>
    <property type="match status" value="1"/>
</dbReference>
<dbReference type="RefSeq" id="WP_013044092.1">
    <property type="nucleotide sequence ID" value="NC_014008.1"/>
</dbReference>
<feature type="compositionally biased region" description="Polar residues" evidence="7">
    <location>
        <begin position="723"/>
        <end position="735"/>
    </location>
</feature>
<dbReference type="HAMAP" id="MF_01894">
    <property type="entry name" value="Smc_prok"/>
    <property type="match status" value="1"/>
</dbReference>
<keyword evidence="3 6" id="KW-0067">ATP-binding</keyword>
<evidence type="ECO:0000313" key="10">
    <source>
        <dbReference type="EMBL" id="ADE55370.1"/>
    </source>
</evidence>
<dbReference type="GO" id="GO:0006260">
    <property type="term" value="P:DNA replication"/>
    <property type="evidence" value="ECO:0007669"/>
    <property type="project" value="UniProtKB-UniRule"/>
</dbReference>
<dbReference type="Proteomes" id="UP000000925">
    <property type="component" value="Chromosome"/>
</dbReference>
<dbReference type="GO" id="GO:0005524">
    <property type="term" value="F:ATP binding"/>
    <property type="evidence" value="ECO:0007669"/>
    <property type="project" value="UniProtKB-UniRule"/>
</dbReference>
<evidence type="ECO:0000256" key="1">
    <source>
        <dbReference type="ARBA" id="ARBA00022490"/>
    </source>
</evidence>
<dbReference type="Gene3D" id="1.20.1060.20">
    <property type="match status" value="1"/>
</dbReference>
<comment type="subcellular location">
    <subcellularLocation>
        <location evidence="6">Cytoplasm</location>
    </subcellularLocation>
</comment>
<dbReference type="GO" id="GO:0005694">
    <property type="term" value="C:chromosome"/>
    <property type="evidence" value="ECO:0007669"/>
    <property type="project" value="InterPro"/>
</dbReference>
<dbReference type="InterPro" id="IPR024704">
    <property type="entry name" value="SMC"/>
</dbReference>
<dbReference type="STRING" id="583355.Caka_2353"/>
<dbReference type="Gene3D" id="3.30.70.1620">
    <property type="match status" value="1"/>
</dbReference>
<evidence type="ECO:0000259" key="8">
    <source>
        <dbReference type="Pfam" id="PF02463"/>
    </source>
</evidence>